<dbReference type="HOGENOM" id="CLU_997634_0_0_1"/>
<organism evidence="2">
    <name type="scientific">Gaeumannomyces tritici (strain R3-111a-1)</name>
    <name type="common">Wheat and barley take-all root rot fungus</name>
    <name type="synonym">Gaeumannomyces graminis var. tritici</name>
    <dbReference type="NCBI Taxonomy" id="644352"/>
    <lineage>
        <taxon>Eukaryota</taxon>
        <taxon>Fungi</taxon>
        <taxon>Dikarya</taxon>
        <taxon>Ascomycota</taxon>
        <taxon>Pezizomycotina</taxon>
        <taxon>Sordariomycetes</taxon>
        <taxon>Sordariomycetidae</taxon>
        <taxon>Magnaporthales</taxon>
        <taxon>Magnaporthaceae</taxon>
        <taxon>Gaeumannomyces</taxon>
    </lineage>
</organism>
<name>J3PGX4_GAET3</name>
<proteinExistence type="predicted"/>
<reference evidence="2" key="3">
    <citation type="submission" date="2010-09" db="EMBL/GenBank/DDBJ databases">
        <title>Annotation of Gaeumannomyces graminis var. tritici R3-111a-1.</title>
        <authorList>
            <consortium name="The Broad Institute Genome Sequencing Platform"/>
            <person name="Ma L.-J."/>
            <person name="Dead R."/>
            <person name="Young S.K."/>
            <person name="Zeng Q."/>
            <person name="Gargeya S."/>
            <person name="Fitzgerald M."/>
            <person name="Haas B."/>
            <person name="Abouelleil A."/>
            <person name="Alvarado L."/>
            <person name="Arachchi H.M."/>
            <person name="Berlin A."/>
            <person name="Brown A."/>
            <person name="Chapman S.B."/>
            <person name="Chen Z."/>
            <person name="Dunbar C."/>
            <person name="Freedman E."/>
            <person name="Gearin G."/>
            <person name="Gellesch M."/>
            <person name="Goldberg J."/>
            <person name="Griggs A."/>
            <person name="Gujja S."/>
            <person name="Heiman D."/>
            <person name="Howarth C."/>
            <person name="Larson L."/>
            <person name="Lui A."/>
            <person name="MacDonald P.J.P."/>
            <person name="Mehta T."/>
            <person name="Montmayeur A."/>
            <person name="Murphy C."/>
            <person name="Neiman D."/>
            <person name="Pearson M."/>
            <person name="Priest M."/>
            <person name="Roberts A."/>
            <person name="Saif S."/>
            <person name="Shea T."/>
            <person name="Shenoy N."/>
            <person name="Sisk P."/>
            <person name="Stolte C."/>
            <person name="Sykes S."/>
            <person name="Yandava C."/>
            <person name="Wortman J."/>
            <person name="Nusbaum C."/>
            <person name="Birren B."/>
        </authorList>
    </citation>
    <scope>NUCLEOTIDE SEQUENCE</scope>
    <source>
        <strain evidence="2">R3-111a-1</strain>
    </source>
</reference>
<evidence type="ECO:0000313" key="3">
    <source>
        <dbReference type="EnsemblFungi" id="EJT69871"/>
    </source>
</evidence>
<evidence type="ECO:0000313" key="4">
    <source>
        <dbReference type="Proteomes" id="UP000006039"/>
    </source>
</evidence>
<sequence>MAGMAALSEVGNFVIESVWRDQAGRVEIRWAGELSGAGCQAWLGHDYIRGAEGVHGETRDRSPAQPIELWPLLDNPTPGAAYGPWSAGERVPGLAARQPSMLCDPKASETSVALDGRSENRIIGARGASTPDIVYDKAPRQRRRDSAHQPSIVIGKCGAQKPAESIRCGHCPFVPRLCPVLGSIAGEQVSLQLGASKGWCGGACSRGVRLFGLAVQEQARRTPERNSTACLADSKHATGGRQRDGFRGDDVRPCSSNDLPAYLSRARETGRAPRLDGSV</sequence>
<evidence type="ECO:0000256" key="1">
    <source>
        <dbReference type="SAM" id="MobiDB-lite"/>
    </source>
</evidence>
<dbReference type="Proteomes" id="UP000006039">
    <property type="component" value="Unassembled WGS sequence"/>
</dbReference>
<protein>
    <submittedName>
        <fullName evidence="2 3">Uncharacterized protein</fullName>
    </submittedName>
</protein>
<evidence type="ECO:0000313" key="2">
    <source>
        <dbReference type="EMBL" id="EJT69871.1"/>
    </source>
</evidence>
<dbReference type="AlphaFoldDB" id="J3PGX4"/>
<feature type="region of interest" description="Disordered" evidence="1">
    <location>
        <begin position="222"/>
        <end position="252"/>
    </location>
</feature>
<keyword evidence="4" id="KW-1185">Reference proteome</keyword>
<accession>J3PGX4</accession>
<feature type="compositionally biased region" description="Basic and acidic residues" evidence="1">
    <location>
        <begin position="233"/>
        <end position="252"/>
    </location>
</feature>
<reference evidence="2" key="2">
    <citation type="submission" date="2010-07" db="EMBL/GenBank/DDBJ databases">
        <authorList>
            <consortium name="The Broad Institute Genome Sequencing Platform"/>
            <consortium name="Broad Institute Genome Sequencing Center for Infectious Disease"/>
            <person name="Ma L.-J."/>
            <person name="Dead R."/>
            <person name="Young S."/>
            <person name="Zeng Q."/>
            <person name="Koehrsen M."/>
            <person name="Alvarado L."/>
            <person name="Berlin A."/>
            <person name="Chapman S.B."/>
            <person name="Chen Z."/>
            <person name="Freedman E."/>
            <person name="Gellesch M."/>
            <person name="Goldberg J."/>
            <person name="Griggs A."/>
            <person name="Gujja S."/>
            <person name="Heilman E.R."/>
            <person name="Heiman D."/>
            <person name="Hepburn T."/>
            <person name="Howarth C."/>
            <person name="Jen D."/>
            <person name="Larson L."/>
            <person name="Mehta T."/>
            <person name="Neiman D."/>
            <person name="Pearson M."/>
            <person name="Roberts A."/>
            <person name="Saif S."/>
            <person name="Shea T."/>
            <person name="Shenoy N."/>
            <person name="Sisk P."/>
            <person name="Stolte C."/>
            <person name="Sykes S."/>
            <person name="Walk T."/>
            <person name="White J."/>
            <person name="Yandava C."/>
            <person name="Haas B."/>
            <person name="Nusbaum C."/>
            <person name="Birren B."/>
        </authorList>
    </citation>
    <scope>NUCLEOTIDE SEQUENCE</scope>
    <source>
        <strain evidence="2">R3-111a-1</strain>
    </source>
</reference>
<reference evidence="3" key="5">
    <citation type="submission" date="2018-04" db="UniProtKB">
        <authorList>
            <consortium name="EnsemblFungi"/>
        </authorList>
    </citation>
    <scope>IDENTIFICATION</scope>
    <source>
        <strain evidence="3">R3-111a-1</strain>
    </source>
</reference>
<reference evidence="3" key="4">
    <citation type="journal article" date="2015" name="G3 (Bethesda)">
        <title>Genome sequences of three phytopathogenic species of the Magnaporthaceae family of fungi.</title>
        <authorList>
            <person name="Okagaki L.H."/>
            <person name="Nunes C.C."/>
            <person name="Sailsbery J."/>
            <person name="Clay B."/>
            <person name="Brown D."/>
            <person name="John T."/>
            <person name="Oh Y."/>
            <person name="Young N."/>
            <person name="Fitzgerald M."/>
            <person name="Haas B.J."/>
            <person name="Zeng Q."/>
            <person name="Young S."/>
            <person name="Adiconis X."/>
            <person name="Fan L."/>
            <person name="Levin J.Z."/>
            <person name="Mitchell T.K."/>
            <person name="Okubara P.A."/>
            <person name="Farman M.L."/>
            <person name="Kohn L.M."/>
            <person name="Birren B."/>
            <person name="Ma L.-J."/>
            <person name="Dean R.A."/>
        </authorList>
    </citation>
    <scope>NUCLEOTIDE SEQUENCE</scope>
    <source>
        <strain evidence="3">R3-111a-1</strain>
    </source>
</reference>
<dbReference type="EnsemblFungi" id="EJT69871">
    <property type="protein sequence ID" value="EJT69871"/>
    <property type="gene ID" value="GGTG_12754"/>
</dbReference>
<dbReference type="VEuPathDB" id="FungiDB:GGTG_12754"/>
<dbReference type="GeneID" id="20353212"/>
<reference evidence="4" key="1">
    <citation type="submission" date="2010-07" db="EMBL/GenBank/DDBJ databases">
        <title>The genome sequence of Gaeumannomyces graminis var. tritici strain R3-111a-1.</title>
        <authorList>
            <consortium name="The Broad Institute Genome Sequencing Platform"/>
            <person name="Ma L.-J."/>
            <person name="Dead R."/>
            <person name="Young S."/>
            <person name="Zeng Q."/>
            <person name="Koehrsen M."/>
            <person name="Alvarado L."/>
            <person name="Berlin A."/>
            <person name="Chapman S.B."/>
            <person name="Chen Z."/>
            <person name="Freedman E."/>
            <person name="Gellesch M."/>
            <person name="Goldberg J."/>
            <person name="Griggs A."/>
            <person name="Gujja S."/>
            <person name="Heilman E.R."/>
            <person name="Heiman D."/>
            <person name="Hepburn T."/>
            <person name="Howarth C."/>
            <person name="Jen D."/>
            <person name="Larson L."/>
            <person name="Mehta T."/>
            <person name="Neiman D."/>
            <person name="Pearson M."/>
            <person name="Roberts A."/>
            <person name="Saif S."/>
            <person name="Shea T."/>
            <person name="Shenoy N."/>
            <person name="Sisk P."/>
            <person name="Stolte C."/>
            <person name="Sykes S."/>
            <person name="Walk T."/>
            <person name="White J."/>
            <person name="Yandava C."/>
            <person name="Haas B."/>
            <person name="Nusbaum C."/>
            <person name="Birren B."/>
        </authorList>
    </citation>
    <scope>NUCLEOTIDE SEQUENCE [LARGE SCALE GENOMIC DNA]</scope>
    <source>
        <strain evidence="4">R3-111a-1</strain>
    </source>
</reference>
<gene>
    <name evidence="3" type="primary">20353212</name>
    <name evidence="2" type="ORF">GGTG_12754</name>
</gene>
<dbReference type="RefSeq" id="XP_009228919.1">
    <property type="nucleotide sequence ID" value="XM_009230655.1"/>
</dbReference>
<dbReference type="EMBL" id="GL385403">
    <property type="protein sequence ID" value="EJT69871.1"/>
    <property type="molecule type" value="Genomic_DNA"/>
</dbReference>